<feature type="transmembrane region" description="Helical" evidence="9">
    <location>
        <begin position="38"/>
        <end position="58"/>
    </location>
</feature>
<dbReference type="RefSeq" id="YP_009157866.1">
    <property type="nucleotide sequence ID" value="NC_027488.1"/>
</dbReference>
<evidence type="ECO:0000256" key="4">
    <source>
        <dbReference type="ARBA" id="ARBA00022692"/>
    </source>
</evidence>
<evidence type="ECO:0000256" key="1">
    <source>
        <dbReference type="ARBA" id="ARBA00004141"/>
    </source>
</evidence>
<feature type="transmembrane region" description="Helical" evidence="9">
    <location>
        <begin position="122"/>
        <end position="147"/>
    </location>
</feature>
<dbReference type="InterPro" id="IPR013833">
    <property type="entry name" value="Cyt_c_oxidase_su3_a-hlx"/>
</dbReference>
<dbReference type="InterPro" id="IPR033945">
    <property type="entry name" value="Cyt_c_oxase_su3_dom"/>
</dbReference>
<feature type="transmembrane region" description="Helical" evidence="9">
    <location>
        <begin position="79"/>
        <end position="102"/>
    </location>
</feature>
<keyword evidence="4 8" id="KW-0812">Transmembrane</keyword>
<evidence type="ECO:0000259" key="10">
    <source>
        <dbReference type="PROSITE" id="PS50253"/>
    </source>
</evidence>
<accession>A0A0H3VMW6</accession>
<dbReference type="Pfam" id="PF00510">
    <property type="entry name" value="COX3"/>
    <property type="match status" value="1"/>
</dbReference>
<keyword evidence="8 11" id="KW-0496">Mitochondrion</keyword>
<dbReference type="CDD" id="cd01665">
    <property type="entry name" value="Cyt_c_Oxidase_III"/>
    <property type="match status" value="1"/>
</dbReference>
<dbReference type="CTD" id="4514"/>
<dbReference type="GO" id="GO:0004129">
    <property type="term" value="F:cytochrome-c oxidase activity"/>
    <property type="evidence" value="ECO:0007669"/>
    <property type="project" value="InterPro"/>
</dbReference>
<evidence type="ECO:0000256" key="5">
    <source>
        <dbReference type="ARBA" id="ARBA00022967"/>
    </source>
</evidence>
<keyword evidence="6 9" id="KW-1133">Transmembrane helix</keyword>
<dbReference type="SUPFAM" id="SSF81452">
    <property type="entry name" value="Cytochrome c oxidase subunit III-like"/>
    <property type="match status" value="1"/>
</dbReference>
<gene>
    <name evidence="11" type="primary">COX3</name>
</gene>
<reference evidence="11" key="1">
    <citation type="submission" date="2014-11" db="EMBL/GenBank/DDBJ databases">
        <title>The mitochondrial genome of Haplothrips aculeatus.</title>
        <authorList>
            <person name="Yan D."/>
            <person name="Zhang H."/>
            <person name="Zhang D."/>
        </authorList>
    </citation>
    <scope>NUCLEOTIDE SEQUENCE</scope>
</reference>
<comment type="subcellular location">
    <subcellularLocation>
        <location evidence="1">Membrane</location>
        <topology evidence="1">Multi-pass membrane protein</topology>
    </subcellularLocation>
</comment>
<evidence type="ECO:0000256" key="7">
    <source>
        <dbReference type="ARBA" id="ARBA00023136"/>
    </source>
</evidence>
<dbReference type="InterPro" id="IPR024791">
    <property type="entry name" value="Cyt_c/ubiquinol_Oxase_su3"/>
</dbReference>
<dbReference type="GeneID" id="25019308"/>
<dbReference type="PANTHER" id="PTHR11403:SF7">
    <property type="entry name" value="CYTOCHROME C OXIDASE SUBUNIT 3"/>
    <property type="match status" value="1"/>
</dbReference>
<dbReference type="GO" id="GO:0005739">
    <property type="term" value="C:mitochondrion"/>
    <property type="evidence" value="ECO:0007669"/>
    <property type="project" value="TreeGrafter"/>
</dbReference>
<evidence type="ECO:0000256" key="2">
    <source>
        <dbReference type="ARBA" id="ARBA00010581"/>
    </source>
</evidence>
<evidence type="ECO:0000256" key="9">
    <source>
        <dbReference type="SAM" id="Phobius"/>
    </source>
</evidence>
<comment type="similarity">
    <text evidence="2 8">Belongs to the cytochrome c oxidase subunit 3 family.</text>
</comment>
<feature type="transmembrane region" description="Helical" evidence="9">
    <location>
        <begin position="240"/>
        <end position="260"/>
    </location>
</feature>
<protein>
    <recommendedName>
        <fullName evidence="3 8">Cytochrome c oxidase subunit 3</fullName>
    </recommendedName>
</protein>
<dbReference type="InterPro" id="IPR000298">
    <property type="entry name" value="Cyt_c_oxidase-like_su3"/>
</dbReference>
<feature type="transmembrane region" description="Helical" evidence="9">
    <location>
        <begin position="12"/>
        <end position="32"/>
    </location>
</feature>
<dbReference type="Gene3D" id="1.20.120.80">
    <property type="entry name" value="Cytochrome c oxidase, subunit III, four-helix bundle"/>
    <property type="match status" value="1"/>
</dbReference>
<feature type="transmembrane region" description="Helical" evidence="9">
    <location>
        <begin position="159"/>
        <end position="176"/>
    </location>
</feature>
<evidence type="ECO:0000313" key="11">
    <source>
        <dbReference type="EMBL" id="AKE35848.1"/>
    </source>
</evidence>
<dbReference type="PROSITE" id="PS50253">
    <property type="entry name" value="COX3"/>
    <property type="match status" value="1"/>
</dbReference>
<organism evidence="11">
    <name type="scientific">Haplothrips aculeatus</name>
    <dbReference type="NCBI Taxonomy" id="450991"/>
    <lineage>
        <taxon>Eukaryota</taxon>
        <taxon>Metazoa</taxon>
        <taxon>Ecdysozoa</taxon>
        <taxon>Arthropoda</taxon>
        <taxon>Hexapoda</taxon>
        <taxon>Insecta</taxon>
        <taxon>Pterygota</taxon>
        <taxon>Neoptera</taxon>
        <taxon>Paraneoptera</taxon>
        <taxon>Thysanoptera</taxon>
        <taxon>Tubulifera</taxon>
        <taxon>Phlaeothripoidea</taxon>
        <taxon>Phlaeothripidae</taxon>
        <taxon>Phlaeothripinae</taxon>
        <taxon>Haplothrips</taxon>
    </lineage>
</organism>
<dbReference type="GO" id="GO:0016020">
    <property type="term" value="C:membrane"/>
    <property type="evidence" value="ECO:0007669"/>
    <property type="project" value="UniProtKB-SubCell"/>
</dbReference>
<evidence type="ECO:0000256" key="8">
    <source>
        <dbReference type="RuleBase" id="RU003375"/>
    </source>
</evidence>
<dbReference type="FunFam" id="1.20.120.80:FF:000002">
    <property type="entry name" value="Cytochrome c oxidase subunit 3"/>
    <property type="match status" value="1"/>
</dbReference>
<keyword evidence="5" id="KW-1278">Translocase</keyword>
<proteinExistence type="inferred from homology"/>
<dbReference type="Gene3D" id="1.10.287.70">
    <property type="match status" value="1"/>
</dbReference>
<evidence type="ECO:0000256" key="3">
    <source>
        <dbReference type="ARBA" id="ARBA00015944"/>
    </source>
</evidence>
<geneLocation type="mitochondrion" evidence="11"/>
<feature type="domain" description="Heme-copper oxidase subunit III family profile" evidence="10">
    <location>
        <begin position="4"/>
        <end position="261"/>
    </location>
</feature>
<dbReference type="AlphaFoldDB" id="A0A0H3VMW6"/>
<sequence>MTMFNHPFHLVTLSPWPILSAMSIFTMVFGMVDWFNGYLNYHNMLGMLCVILVCIQWWRDVIRESTFQGWHTLKVFKGLQLGMILFITSELLFFVSFFWSFFHMNLSPDLELGLIWPPKGVLFFNPMEIPLLNTMILLLSGFTVTWSHHSLLILKKKEFKIGLFLTCFLGIYFTLIQSYEYMEASFCMSDSVFGSIFFLMTGFHGIHVIIGTLFLSINWIRSLKEHFSEMHHFGFEAAAWYWHFVDVVWLFLYLFVYILGN</sequence>
<keyword evidence="7 9" id="KW-0472">Membrane</keyword>
<comment type="function">
    <text evidence="8">Component of the cytochrome c oxidase, the last enzyme in the mitochondrial electron transport chain which drives oxidative phosphorylation. The respiratory chain contains 3 multisubunit complexes succinate dehydrogenase (complex II, CII), ubiquinol-cytochrome c oxidoreductase (cytochrome b-c1 complex, complex III, CIII) and cytochrome c oxidase (complex IV, CIV), that cooperate to transfer electrons derived from NADH and succinate to molecular oxygen, creating an electrochemical gradient over the inner membrane that drives transmembrane transport and the ATP synthase. Cytochrome c oxidase is the component of the respiratory chain that catalyzes the reduction of oxygen to water. Electrons originating from reduced cytochrome c in the intermembrane space (IMS) are transferred via the dinuclear copper A center (CU(A)) of subunit 2 and heme A of subunit 1 to the active site in subunit 1, a binuclear center (BNC) formed by heme A3 and copper B (CU(B)). The BNC reduces molecular oxygen to 2 water molecules using 4 electrons from cytochrome c in the IMS and 4 protons from the mitochondrial matrix.</text>
</comment>
<dbReference type="GO" id="GO:0006123">
    <property type="term" value="P:mitochondrial electron transport, cytochrome c to oxygen"/>
    <property type="evidence" value="ECO:0007669"/>
    <property type="project" value="TreeGrafter"/>
</dbReference>
<dbReference type="EMBL" id="KP198620">
    <property type="protein sequence ID" value="AKE35848.1"/>
    <property type="molecule type" value="Genomic_DNA"/>
</dbReference>
<dbReference type="PANTHER" id="PTHR11403">
    <property type="entry name" value="CYTOCHROME C OXIDASE SUBUNIT III"/>
    <property type="match status" value="1"/>
</dbReference>
<name>A0A0H3VMW6_9NEOP</name>
<feature type="transmembrane region" description="Helical" evidence="9">
    <location>
        <begin position="196"/>
        <end position="220"/>
    </location>
</feature>
<dbReference type="InterPro" id="IPR035973">
    <property type="entry name" value="Cyt_c_oxidase_su3-like_sf"/>
</dbReference>
<evidence type="ECO:0000256" key="6">
    <source>
        <dbReference type="ARBA" id="ARBA00022989"/>
    </source>
</evidence>